<dbReference type="Gene3D" id="3.40.50.300">
    <property type="entry name" value="P-loop containing nucleotide triphosphate hydrolases"/>
    <property type="match status" value="1"/>
</dbReference>
<gene>
    <name evidence="3" type="ORF">UFOVP692_43</name>
</gene>
<dbReference type="InterPro" id="IPR046462">
    <property type="entry name" value="TerL_nuclease"/>
</dbReference>
<dbReference type="Pfam" id="PF20441">
    <property type="entry name" value="TerL_nuclease"/>
    <property type="match status" value="1"/>
</dbReference>
<name>A0A6J5NJ64_9CAUD</name>
<dbReference type="EMBL" id="LR796658">
    <property type="protein sequence ID" value="CAB4157776.1"/>
    <property type="molecule type" value="Genomic_DNA"/>
</dbReference>
<protein>
    <submittedName>
        <fullName evidence="3">COG4626 Phage terminase-like protein, large subunit</fullName>
    </submittedName>
</protein>
<dbReference type="Pfam" id="PF03354">
    <property type="entry name" value="TerL_ATPase"/>
    <property type="match status" value="1"/>
</dbReference>
<feature type="domain" description="Terminase large subunit-like ATPase" evidence="1">
    <location>
        <begin position="52"/>
        <end position="219"/>
    </location>
</feature>
<reference evidence="3" key="1">
    <citation type="submission" date="2020-04" db="EMBL/GenBank/DDBJ databases">
        <authorList>
            <person name="Chiriac C."/>
            <person name="Salcher M."/>
            <person name="Ghai R."/>
            <person name="Kavagutti S V."/>
        </authorList>
    </citation>
    <scope>NUCLEOTIDE SEQUENCE</scope>
</reference>
<evidence type="ECO:0000259" key="1">
    <source>
        <dbReference type="Pfam" id="PF03354"/>
    </source>
</evidence>
<organism evidence="3">
    <name type="scientific">uncultured Caudovirales phage</name>
    <dbReference type="NCBI Taxonomy" id="2100421"/>
    <lineage>
        <taxon>Viruses</taxon>
        <taxon>Duplodnaviria</taxon>
        <taxon>Heunggongvirae</taxon>
        <taxon>Uroviricota</taxon>
        <taxon>Caudoviricetes</taxon>
        <taxon>Peduoviridae</taxon>
        <taxon>Maltschvirus</taxon>
        <taxon>Maltschvirus maltsch</taxon>
    </lineage>
</organism>
<feature type="domain" description="Terminase large subunit-like endonuclease" evidence="2">
    <location>
        <begin position="369"/>
        <end position="495"/>
    </location>
</feature>
<evidence type="ECO:0000259" key="2">
    <source>
        <dbReference type="Pfam" id="PF20441"/>
    </source>
</evidence>
<dbReference type="Gene3D" id="3.30.420.240">
    <property type="match status" value="1"/>
</dbReference>
<dbReference type="GO" id="GO:0004519">
    <property type="term" value="F:endonuclease activity"/>
    <property type="evidence" value="ECO:0007669"/>
    <property type="project" value="InterPro"/>
</dbReference>
<evidence type="ECO:0000313" key="3">
    <source>
        <dbReference type="EMBL" id="CAB4157776.1"/>
    </source>
</evidence>
<dbReference type="InterPro" id="IPR046461">
    <property type="entry name" value="TerL_ATPase"/>
</dbReference>
<accession>A0A6J5NJ64</accession>
<dbReference type="InterPro" id="IPR027417">
    <property type="entry name" value="P-loop_NTPase"/>
</dbReference>
<proteinExistence type="predicted"/>
<sequence length="507" mass="56882">MNSWPPLWLTPVPEKAIEQGDGEFVIEFSEAFGTIGKDGIAGRVGDALQLRPWQKELIRHVYARDEDGGLLARTALIGQPRKNGKSALSSISFALYSLLAEGVEGGEVYSIAAEKEQARIVFGEAKRIVESTELSEMVKVYRDALFVPETNSVYRVLSAEAYSKEGYNPHRVIADELHAHKDRSLFDVMSLAMGNRGSIAQLIAVTTAGVKKDMTGGDSIAYNLFQYGQKVSRGEVIDPSFFMAWWAAPDEADHRDPKVWEQANPGFDDLVDKADFESAVRRTPEAEFRTKRLNQWVSSQTAWLPAGSWDELKSERKPSPDDEIILGFDGSFSGDCTVLVACTIPKTEEEKPLLWLVKEWEKDLTIHDDLWRVDIQEVEETIMNFMRDYPKTREVACDPFRWQRSMEVLADKGVPIVEWPSTSAKRMVQACAKFYDAVTGATVEHDGSPVLARHLDNAVTKIDNLGIRIVKENRHSPRKIDAAVAAVIAFDRAVSSRMEEMVPDFFF</sequence>
<dbReference type="InterPro" id="IPR005021">
    <property type="entry name" value="Terminase_largesu-like"/>
</dbReference>
<dbReference type="PANTHER" id="PTHR41287:SF1">
    <property type="entry name" value="PROTEIN YMFN"/>
    <property type="match status" value="1"/>
</dbReference>
<dbReference type="PANTHER" id="PTHR41287">
    <property type="match status" value="1"/>
</dbReference>